<dbReference type="Proteomes" id="UP000614216">
    <property type="component" value="Unassembled WGS sequence"/>
</dbReference>
<gene>
    <name evidence="1" type="ORF">JMN32_17955</name>
</gene>
<sequence length="56" mass="6622">MEDLIMAEFEKTNSKPSHVLMMRNLNHSLFRMLNPKQKDEIEPSINRLIDKGFVAY</sequence>
<reference evidence="1" key="1">
    <citation type="submission" date="2021-01" db="EMBL/GenBank/DDBJ databases">
        <title>Fulvivirga kasyanovii gen. nov., sp nov., a novel member of the phylum Bacteroidetes isolated from seawater in a mussel farm.</title>
        <authorList>
            <person name="Zhao L.-H."/>
            <person name="Wang Z.-J."/>
        </authorList>
    </citation>
    <scope>NUCLEOTIDE SEQUENCE</scope>
    <source>
        <strain evidence="1">29W222</strain>
    </source>
</reference>
<accession>A0A937KD85</accession>
<proteinExistence type="predicted"/>
<dbReference type="RefSeq" id="WP_238354533.1">
    <property type="nucleotide sequence ID" value="NZ_JAEUGD010000059.1"/>
</dbReference>
<organism evidence="1 2">
    <name type="scientific">Fulvivirga marina</name>
    <dbReference type="NCBI Taxonomy" id="2494733"/>
    <lineage>
        <taxon>Bacteria</taxon>
        <taxon>Pseudomonadati</taxon>
        <taxon>Bacteroidota</taxon>
        <taxon>Cytophagia</taxon>
        <taxon>Cytophagales</taxon>
        <taxon>Fulvivirgaceae</taxon>
        <taxon>Fulvivirga</taxon>
    </lineage>
</organism>
<evidence type="ECO:0000313" key="2">
    <source>
        <dbReference type="Proteomes" id="UP000614216"/>
    </source>
</evidence>
<protein>
    <submittedName>
        <fullName evidence="1">Uncharacterized protein</fullName>
    </submittedName>
</protein>
<dbReference type="EMBL" id="JAEUGD010000059">
    <property type="protein sequence ID" value="MBL6448204.1"/>
    <property type="molecule type" value="Genomic_DNA"/>
</dbReference>
<name>A0A937KD85_9BACT</name>
<dbReference type="AlphaFoldDB" id="A0A937KD85"/>
<evidence type="ECO:0000313" key="1">
    <source>
        <dbReference type="EMBL" id="MBL6448204.1"/>
    </source>
</evidence>
<comment type="caution">
    <text evidence="1">The sequence shown here is derived from an EMBL/GenBank/DDBJ whole genome shotgun (WGS) entry which is preliminary data.</text>
</comment>
<keyword evidence="2" id="KW-1185">Reference proteome</keyword>